<protein>
    <submittedName>
        <fullName evidence="1">Uncharacterized protein</fullName>
    </submittedName>
</protein>
<evidence type="ECO:0000313" key="1">
    <source>
        <dbReference type="EMBL" id="KAF9584159.1"/>
    </source>
</evidence>
<evidence type="ECO:0000313" key="2">
    <source>
        <dbReference type="Proteomes" id="UP000780801"/>
    </source>
</evidence>
<dbReference type="AlphaFoldDB" id="A0A9P6FZ91"/>
<comment type="caution">
    <text evidence="1">The sequence shown here is derived from an EMBL/GenBank/DDBJ whole genome shotgun (WGS) entry which is preliminary data.</text>
</comment>
<feature type="non-terminal residue" evidence="1">
    <location>
        <position position="57"/>
    </location>
</feature>
<sequence>MSKRHVIKATIVDQQRFPPALNRDPVHILKLIGSGTRGIALKLGSAKVRFKLSAILT</sequence>
<gene>
    <name evidence="1" type="ORF">BGW38_007388</name>
</gene>
<reference evidence="1" key="1">
    <citation type="journal article" date="2020" name="Fungal Divers.">
        <title>Resolving the Mortierellaceae phylogeny through synthesis of multi-gene phylogenetics and phylogenomics.</title>
        <authorList>
            <person name="Vandepol N."/>
            <person name="Liber J."/>
            <person name="Desiro A."/>
            <person name="Na H."/>
            <person name="Kennedy M."/>
            <person name="Barry K."/>
            <person name="Grigoriev I.V."/>
            <person name="Miller A.N."/>
            <person name="O'Donnell K."/>
            <person name="Stajich J.E."/>
            <person name="Bonito G."/>
        </authorList>
    </citation>
    <scope>NUCLEOTIDE SEQUENCE</scope>
    <source>
        <strain evidence="1">KOD1015</strain>
    </source>
</reference>
<keyword evidence="2" id="KW-1185">Reference proteome</keyword>
<dbReference type="EMBL" id="JAABOA010000487">
    <property type="protein sequence ID" value="KAF9584159.1"/>
    <property type="molecule type" value="Genomic_DNA"/>
</dbReference>
<accession>A0A9P6FZ91</accession>
<organism evidence="1 2">
    <name type="scientific">Lunasporangiospora selenospora</name>
    <dbReference type="NCBI Taxonomy" id="979761"/>
    <lineage>
        <taxon>Eukaryota</taxon>
        <taxon>Fungi</taxon>
        <taxon>Fungi incertae sedis</taxon>
        <taxon>Mucoromycota</taxon>
        <taxon>Mortierellomycotina</taxon>
        <taxon>Mortierellomycetes</taxon>
        <taxon>Mortierellales</taxon>
        <taxon>Mortierellaceae</taxon>
        <taxon>Lunasporangiospora</taxon>
    </lineage>
</organism>
<proteinExistence type="predicted"/>
<name>A0A9P6FZ91_9FUNG</name>
<dbReference type="Proteomes" id="UP000780801">
    <property type="component" value="Unassembled WGS sequence"/>
</dbReference>